<comment type="caution">
    <text evidence="2">The sequence shown here is derived from an EMBL/GenBank/DDBJ whole genome shotgun (WGS) entry which is preliminary data.</text>
</comment>
<evidence type="ECO:0008006" key="4">
    <source>
        <dbReference type="Google" id="ProtNLM"/>
    </source>
</evidence>
<feature type="non-terminal residue" evidence="2">
    <location>
        <position position="216"/>
    </location>
</feature>
<name>A0ABQ5JVZ7_9EUKA</name>
<sequence>MPRKVNPLGLPTDIIKCSCGRSWMGLSNFRAHQRKSHCSLLEFVIAKYSCSCGSTFYGFNSANRHASMNKSHRISFMGSIHQRDLSSIQDTLSEFIREHRRLLGYEYPHSLIPEEGTTFSHSPDPHEETPPADPISTRALTSASDRRTSASSLHQPLGSETDTISTRAPSSTSDHRTSTSSLHQLHESGIDTASTRAPSSTSDRRTSASTLHQPLG</sequence>
<organism evidence="2 3">
    <name type="scientific">Aduncisulcus paluster</name>
    <dbReference type="NCBI Taxonomy" id="2918883"/>
    <lineage>
        <taxon>Eukaryota</taxon>
        <taxon>Metamonada</taxon>
        <taxon>Carpediemonas-like organisms</taxon>
        <taxon>Aduncisulcus</taxon>
    </lineage>
</organism>
<keyword evidence="3" id="KW-1185">Reference proteome</keyword>
<reference evidence="2" key="1">
    <citation type="submission" date="2022-03" db="EMBL/GenBank/DDBJ databases">
        <title>Draft genome sequence of Aduncisulcus paluster, a free-living microaerophilic Fornicata.</title>
        <authorList>
            <person name="Yuyama I."/>
            <person name="Kume K."/>
            <person name="Tamura T."/>
            <person name="Inagaki Y."/>
            <person name="Hashimoto T."/>
        </authorList>
    </citation>
    <scope>NUCLEOTIDE SEQUENCE</scope>
    <source>
        <strain evidence="2">NY0171</strain>
    </source>
</reference>
<evidence type="ECO:0000313" key="2">
    <source>
        <dbReference type="EMBL" id="GKT19486.1"/>
    </source>
</evidence>
<gene>
    <name evidence="2" type="ORF">ADUPG1_011518</name>
</gene>
<protein>
    <recommendedName>
        <fullName evidence="4">C2H2-type domain-containing protein</fullName>
    </recommendedName>
</protein>
<evidence type="ECO:0000256" key="1">
    <source>
        <dbReference type="SAM" id="MobiDB-lite"/>
    </source>
</evidence>
<feature type="compositionally biased region" description="Low complexity" evidence="1">
    <location>
        <begin position="191"/>
        <end position="201"/>
    </location>
</feature>
<feature type="region of interest" description="Disordered" evidence="1">
    <location>
        <begin position="113"/>
        <end position="216"/>
    </location>
</feature>
<feature type="compositionally biased region" description="Low complexity" evidence="1">
    <location>
        <begin position="136"/>
        <end position="153"/>
    </location>
</feature>
<dbReference type="Proteomes" id="UP001057375">
    <property type="component" value="Unassembled WGS sequence"/>
</dbReference>
<evidence type="ECO:0000313" key="3">
    <source>
        <dbReference type="Proteomes" id="UP001057375"/>
    </source>
</evidence>
<feature type="compositionally biased region" description="Polar residues" evidence="1">
    <location>
        <begin position="158"/>
        <end position="169"/>
    </location>
</feature>
<proteinExistence type="predicted"/>
<dbReference type="EMBL" id="BQXS01012058">
    <property type="protein sequence ID" value="GKT19486.1"/>
    <property type="molecule type" value="Genomic_DNA"/>
</dbReference>
<accession>A0ABQ5JVZ7</accession>